<feature type="transmembrane region" description="Helical" evidence="1">
    <location>
        <begin position="7"/>
        <end position="27"/>
    </location>
</feature>
<keyword evidence="1" id="KW-0812">Transmembrane</keyword>
<dbReference type="AlphaFoldDB" id="A0AAE9YTY1"/>
<evidence type="ECO:0000256" key="1">
    <source>
        <dbReference type="SAM" id="Phobius"/>
    </source>
</evidence>
<evidence type="ECO:0000313" key="3">
    <source>
        <dbReference type="Proteomes" id="UP000032568"/>
    </source>
</evidence>
<name>A0AAE9YTY1_9GAMM</name>
<dbReference type="EMBL" id="CP059735">
    <property type="protein sequence ID" value="WDD99551.1"/>
    <property type="molecule type" value="Genomic_DNA"/>
</dbReference>
<keyword evidence="1" id="KW-0472">Membrane</keyword>
<keyword evidence="3" id="KW-1185">Reference proteome</keyword>
<gene>
    <name evidence="2" type="ORF">SG35_002415</name>
</gene>
<sequence length="81" mass="9298">MQTRIKKYLITFAGFFCLFIGLIFILLPGPAVIFVPAGLALLSLEYPLAKAWLRKSQRWLAVSARKTDKLIFALKRRLMKD</sequence>
<dbReference type="Pfam" id="PF09656">
    <property type="entry name" value="PGPGW"/>
    <property type="match status" value="1"/>
</dbReference>
<dbReference type="KEGG" id="tact:SG35_002415"/>
<protein>
    <submittedName>
        <fullName evidence="2">PGPGW domain-containing protein</fullName>
    </submittedName>
</protein>
<reference evidence="2 3" key="1">
    <citation type="journal article" date="2015" name="Genome Announc.">
        <title>Draft Genome Sequences of Marine Isolates of Thalassomonas viridans and Thalassomonas actiniarum.</title>
        <authorList>
            <person name="Olonade I."/>
            <person name="van Zyl L.J."/>
            <person name="Trindade M."/>
        </authorList>
    </citation>
    <scope>NUCLEOTIDE SEQUENCE [LARGE SCALE GENOMIC DNA]</scope>
    <source>
        <strain evidence="2 3">A5K-106</strain>
    </source>
</reference>
<dbReference type="InterPro" id="IPR019099">
    <property type="entry name" value="Uncharacterised_PGPGW_TM"/>
</dbReference>
<dbReference type="RefSeq" id="WP_044833863.1">
    <property type="nucleotide sequence ID" value="NZ_CP059735.1"/>
</dbReference>
<keyword evidence="1" id="KW-1133">Transmembrane helix</keyword>
<accession>A0AAE9YTY1</accession>
<evidence type="ECO:0000313" key="2">
    <source>
        <dbReference type="EMBL" id="WDD99551.1"/>
    </source>
</evidence>
<organism evidence="2 3">
    <name type="scientific">Thalassomonas actiniarum</name>
    <dbReference type="NCBI Taxonomy" id="485447"/>
    <lineage>
        <taxon>Bacteria</taxon>
        <taxon>Pseudomonadati</taxon>
        <taxon>Pseudomonadota</taxon>
        <taxon>Gammaproteobacteria</taxon>
        <taxon>Alteromonadales</taxon>
        <taxon>Colwelliaceae</taxon>
        <taxon>Thalassomonas</taxon>
    </lineage>
</organism>
<proteinExistence type="predicted"/>
<dbReference type="Proteomes" id="UP000032568">
    <property type="component" value="Chromosome"/>
</dbReference>
<reference evidence="2 3" key="2">
    <citation type="journal article" date="2022" name="Mar. Drugs">
        <title>Bioassay-Guided Fractionation Leads to the Detection of Cholic Acid Generated by the Rare Thalassomonas sp.</title>
        <authorList>
            <person name="Pheiffer F."/>
            <person name="Schneider Y.K."/>
            <person name="Hansen E.H."/>
            <person name="Andersen J.H."/>
            <person name="Isaksson J."/>
            <person name="Busche T."/>
            <person name="R C."/>
            <person name="Kalinowski J."/>
            <person name="Zyl L.V."/>
            <person name="Trindade M."/>
        </authorList>
    </citation>
    <scope>NUCLEOTIDE SEQUENCE [LARGE SCALE GENOMIC DNA]</scope>
    <source>
        <strain evidence="2 3">A5K-106</strain>
    </source>
</reference>